<accession>A0A127KA78</accession>
<comment type="similarity">
    <text evidence="1">Belongs to the enoyl-CoA hydratase/isomerase family.</text>
</comment>
<proteinExistence type="inferred from homology"/>
<organism evidence="2 3">
    <name type="scientific">Thauera humireducens</name>
    <dbReference type="NCBI Taxonomy" id="1134435"/>
    <lineage>
        <taxon>Bacteria</taxon>
        <taxon>Pseudomonadati</taxon>
        <taxon>Pseudomonadota</taxon>
        <taxon>Betaproteobacteria</taxon>
        <taxon>Rhodocyclales</taxon>
        <taxon>Zoogloeaceae</taxon>
        <taxon>Thauera</taxon>
    </lineage>
</organism>
<evidence type="ECO:0000313" key="2">
    <source>
        <dbReference type="EMBL" id="AMO38574.1"/>
    </source>
</evidence>
<protein>
    <submittedName>
        <fullName evidence="2">Enoyl-CoA hydratase</fullName>
    </submittedName>
</protein>
<dbReference type="CDD" id="cd06558">
    <property type="entry name" value="crotonase-like"/>
    <property type="match status" value="1"/>
</dbReference>
<evidence type="ECO:0000313" key="3">
    <source>
        <dbReference type="Proteomes" id="UP000036902"/>
    </source>
</evidence>
<dbReference type="AlphaFoldDB" id="A0A127KA78"/>
<name>A0A127KA78_9RHOO</name>
<dbReference type="InterPro" id="IPR014748">
    <property type="entry name" value="Enoyl-CoA_hydra_C"/>
</dbReference>
<dbReference type="Gene3D" id="1.10.12.10">
    <property type="entry name" value="Lyase 2-enoyl-coa Hydratase, Chain A, domain 2"/>
    <property type="match status" value="1"/>
</dbReference>
<dbReference type="KEGG" id="thu:AC731_017460"/>
<dbReference type="SUPFAM" id="SSF52096">
    <property type="entry name" value="ClpP/crotonase"/>
    <property type="match status" value="1"/>
</dbReference>
<dbReference type="STRING" id="1134435.AC731_017460"/>
<dbReference type="RefSeq" id="WP_048708057.1">
    <property type="nucleotide sequence ID" value="NZ_CP014646.1"/>
</dbReference>
<dbReference type="EMBL" id="CP014646">
    <property type="protein sequence ID" value="AMO38574.1"/>
    <property type="molecule type" value="Genomic_DNA"/>
</dbReference>
<dbReference type="GO" id="GO:0003824">
    <property type="term" value="F:catalytic activity"/>
    <property type="evidence" value="ECO:0007669"/>
    <property type="project" value="UniProtKB-ARBA"/>
</dbReference>
<evidence type="ECO:0000256" key="1">
    <source>
        <dbReference type="ARBA" id="ARBA00005254"/>
    </source>
</evidence>
<dbReference type="Pfam" id="PF00378">
    <property type="entry name" value="ECH_1"/>
    <property type="match status" value="1"/>
</dbReference>
<gene>
    <name evidence="2" type="ORF">AC731_017460</name>
</gene>
<sequence length="266" mass="28107">MADTVLLDVTDGIATLTLNRPQALNALSIAMMPDLAAAARALAARKDYGVVVVQGAGDHFMAGGDLKDFAGQLHLSREARLAEFKALIVQHINPTVEILQNLPQPVIAKVRGACAGFGLSLMLGCDLAVCADNAKFTTAYASIALSGDGGASYFLPRIVGRRKAAELLLLAERFDAAEALRLGVANRVVPADRLDDEVSALARRLLSGPQHAYGEIKRLLTASHDNQLESQLQSEAEAFARCAATDDFAEGVTAFLAKRAPSFGGH</sequence>
<dbReference type="InterPro" id="IPR001753">
    <property type="entry name" value="Enoyl-CoA_hydra/iso"/>
</dbReference>
<dbReference type="Proteomes" id="UP000036902">
    <property type="component" value="Chromosome"/>
</dbReference>
<reference evidence="3" key="1">
    <citation type="submission" date="2016-03" db="EMBL/GenBank/DDBJ databases">
        <authorList>
            <person name="Ma C."/>
            <person name="Zhou S."/>
            <person name="Yang G."/>
        </authorList>
    </citation>
    <scope>NUCLEOTIDE SEQUENCE [LARGE SCALE GENOMIC DNA]</scope>
    <source>
        <strain evidence="3">SgZ-1</strain>
    </source>
</reference>
<dbReference type="InterPro" id="IPR029045">
    <property type="entry name" value="ClpP/crotonase-like_dom_sf"/>
</dbReference>
<dbReference type="PANTHER" id="PTHR43459:SF1">
    <property type="entry name" value="EG:BACN32G11.4 PROTEIN"/>
    <property type="match status" value="1"/>
</dbReference>
<dbReference type="Gene3D" id="3.90.226.10">
    <property type="entry name" value="2-enoyl-CoA Hydratase, Chain A, domain 1"/>
    <property type="match status" value="1"/>
</dbReference>
<dbReference type="PANTHER" id="PTHR43459">
    <property type="entry name" value="ENOYL-COA HYDRATASE"/>
    <property type="match status" value="1"/>
</dbReference>
<keyword evidence="3" id="KW-1185">Reference proteome</keyword>